<feature type="domain" description="Endonuclease/exonuclease/phosphatase" evidence="1">
    <location>
        <begin position="35"/>
        <end position="169"/>
    </location>
</feature>
<evidence type="ECO:0000259" key="1">
    <source>
        <dbReference type="Pfam" id="PF14529"/>
    </source>
</evidence>
<gene>
    <name evidence="2" type="ORF">Cfor_09350</name>
</gene>
<protein>
    <recommendedName>
        <fullName evidence="1">Endonuclease/exonuclease/phosphatase domain-containing protein</fullName>
    </recommendedName>
</protein>
<dbReference type="EMBL" id="BLKM01009427">
    <property type="protein sequence ID" value="GFG36537.1"/>
    <property type="molecule type" value="Genomic_DNA"/>
</dbReference>
<dbReference type="PANTHER" id="PTHR23227">
    <property type="entry name" value="BUCENTAUR RELATED"/>
    <property type="match status" value="1"/>
</dbReference>
<dbReference type="OrthoDB" id="410542at2759"/>
<evidence type="ECO:0000313" key="2">
    <source>
        <dbReference type="EMBL" id="GFG36537.1"/>
    </source>
</evidence>
<dbReference type="InterPro" id="IPR005135">
    <property type="entry name" value="Endo/exonuclease/phosphatase"/>
</dbReference>
<dbReference type="InParanoid" id="A0A6L2Q3W3"/>
<dbReference type="Pfam" id="PF14529">
    <property type="entry name" value="Exo_endo_phos_2"/>
    <property type="match status" value="1"/>
</dbReference>
<keyword evidence="3" id="KW-1185">Reference proteome</keyword>
<sequence>MIWIYKLISNKIDHYKFWKDRVIETRLKTQRGHLTILGVYVPTECRDELNEEFYETLQKILDKVNKNYYITLVGDMNVRAGNNRVANVVGTNGETTLNSNGRKLIDFCTFNNLKIMNTFFNHKEIHKFTWEARGHKSVIDYFITNMKNAKVIQDIRTYKSNEVDSDHYLLRAKVNFPPRWLNKGNKSTPPKQEEFFKVRLFNDESTRWLYTQRVKLHLNNTMENEIGIEKEWENLQNIKISSK</sequence>
<proteinExistence type="predicted"/>
<dbReference type="Proteomes" id="UP000502823">
    <property type="component" value="Unassembled WGS sequence"/>
</dbReference>
<dbReference type="GO" id="GO:0003824">
    <property type="term" value="F:catalytic activity"/>
    <property type="evidence" value="ECO:0007669"/>
    <property type="project" value="InterPro"/>
</dbReference>
<organism evidence="2 3">
    <name type="scientific">Coptotermes formosanus</name>
    <name type="common">Formosan subterranean termite</name>
    <dbReference type="NCBI Taxonomy" id="36987"/>
    <lineage>
        <taxon>Eukaryota</taxon>
        <taxon>Metazoa</taxon>
        <taxon>Ecdysozoa</taxon>
        <taxon>Arthropoda</taxon>
        <taxon>Hexapoda</taxon>
        <taxon>Insecta</taxon>
        <taxon>Pterygota</taxon>
        <taxon>Neoptera</taxon>
        <taxon>Polyneoptera</taxon>
        <taxon>Dictyoptera</taxon>
        <taxon>Blattodea</taxon>
        <taxon>Blattoidea</taxon>
        <taxon>Termitoidae</taxon>
        <taxon>Rhinotermitidae</taxon>
        <taxon>Coptotermes</taxon>
    </lineage>
</organism>
<evidence type="ECO:0000313" key="3">
    <source>
        <dbReference type="Proteomes" id="UP000502823"/>
    </source>
</evidence>
<dbReference type="PANTHER" id="PTHR23227:SF67">
    <property type="entry name" value="CRANIOFACIAL DEVELOPMENT PROTEIN 2-LIKE"/>
    <property type="match status" value="1"/>
</dbReference>
<accession>A0A6L2Q3W3</accession>
<dbReference type="Gene3D" id="3.60.10.10">
    <property type="entry name" value="Endonuclease/exonuclease/phosphatase"/>
    <property type="match status" value="1"/>
</dbReference>
<comment type="caution">
    <text evidence="2">The sequence shown here is derived from an EMBL/GenBank/DDBJ whole genome shotgun (WGS) entry which is preliminary data.</text>
</comment>
<dbReference type="InterPro" id="IPR027124">
    <property type="entry name" value="Swc5/CFDP1/2"/>
</dbReference>
<dbReference type="InterPro" id="IPR036691">
    <property type="entry name" value="Endo/exonu/phosph_ase_sf"/>
</dbReference>
<dbReference type="SUPFAM" id="SSF56219">
    <property type="entry name" value="DNase I-like"/>
    <property type="match status" value="1"/>
</dbReference>
<name>A0A6L2Q3W3_COPFO</name>
<reference evidence="3" key="1">
    <citation type="submission" date="2020-01" db="EMBL/GenBank/DDBJ databases">
        <title>Draft genome sequence of the Termite Coptotermes fromosanus.</title>
        <authorList>
            <person name="Itakura S."/>
            <person name="Yosikawa Y."/>
            <person name="Umezawa K."/>
        </authorList>
    </citation>
    <scope>NUCLEOTIDE SEQUENCE [LARGE SCALE GENOMIC DNA]</scope>
</reference>
<dbReference type="AlphaFoldDB" id="A0A6L2Q3W3"/>